<keyword evidence="3" id="KW-1185">Reference proteome</keyword>
<dbReference type="InterPro" id="IPR011042">
    <property type="entry name" value="6-blade_b-propeller_TolB-like"/>
</dbReference>
<dbReference type="Gene3D" id="2.120.10.30">
    <property type="entry name" value="TolB, C-terminal domain"/>
    <property type="match status" value="1"/>
</dbReference>
<gene>
    <name evidence="2" type="ORF">CTheo_5665</name>
</gene>
<dbReference type="OrthoDB" id="423498at2759"/>
<feature type="domain" description="SMP-30/Gluconolactonase/LRE-like region" evidence="1">
    <location>
        <begin position="137"/>
        <end position="249"/>
    </location>
</feature>
<accession>A0A5N5QGJ4</accession>
<evidence type="ECO:0000259" key="1">
    <source>
        <dbReference type="Pfam" id="PF08450"/>
    </source>
</evidence>
<evidence type="ECO:0000313" key="2">
    <source>
        <dbReference type="EMBL" id="KAB5590882.1"/>
    </source>
</evidence>
<dbReference type="InterPro" id="IPR052988">
    <property type="entry name" value="Oryzine_lactonohydrolase"/>
</dbReference>
<sequence>MWSTFSVDSAGKPTGAKPFASPNAARPFIAESKKFEKVLGSNPTLEVVAQASTAQFHEAGVYIPGTNEVFFTSNRADAPSGQPYPFYGNFSKISLTPDSSGKYSWEVLKPPSPSFVLPNGGTIYNDKVLMAIQGYQLNVASSLIAVDPKTLEATVLLNNFYGRPFNSINDVAVLMKSGGEKMDLQRQWIFFTDPPYGYYQGFKPYPRLPAQVYAFHPPSGTIRVVADGFQRPNGVAFSPDMKTCYITDTGFASAEKDDPHPLDGSRPGTIYAYDVMHGSGSDPANSPPSLTNRRVFAVTDSGLPDGVKCDTEGNVYAGCSDGVHVWNKKGALLGKVLIGLDISDESKRGAGGCANLVFVPGGLLVFAEQRMYLAKIKAKGALLP</sequence>
<protein>
    <recommendedName>
        <fullName evidence="1">SMP-30/Gluconolactonase/LRE-like region domain-containing protein</fullName>
    </recommendedName>
</protein>
<dbReference type="EMBL" id="SSOP01000138">
    <property type="protein sequence ID" value="KAB5590882.1"/>
    <property type="molecule type" value="Genomic_DNA"/>
</dbReference>
<dbReference type="AlphaFoldDB" id="A0A5N5QGJ4"/>
<proteinExistence type="predicted"/>
<dbReference type="InterPro" id="IPR013658">
    <property type="entry name" value="SGL"/>
</dbReference>
<dbReference type="Pfam" id="PF08450">
    <property type="entry name" value="SGL"/>
    <property type="match status" value="1"/>
</dbReference>
<name>A0A5N5QGJ4_9AGAM</name>
<organism evidence="2 3">
    <name type="scientific">Ceratobasidium theobromae</name>
    <dbReference type="NCBI Taxonomy" id="1582974"/>
    <lineage>
        <taxon>Eukaryota</taxon>
        <taxon>Fungi</taxon>
        <taxon>Dikarya</taxon>
        <taxon>Basidiomycota</taxon>
        <taxon>Agaricomycotina</taxon>
        <taxon>Agaricomycetes</taxon>
        <taxon>Cantharellales</taxon>
        <taxon>Ceratobasidiaceae</taxon>
        <taxon>Ceratobasidium</taxon>
    </lineage>
</organism>
<comment type="caution">
    <text evidence="2">The sequence shown here is derived from an EMBL/GenBank/DDBJ whole genome shotgun (WGS) entry which is preliminary data.</text>
</comment>
<dbReference type="SUPFAM" id="SSF63829">
    <property type="entry name" value="Calcium-dependent phosphotriesterase"/>
    <property type="match status" value="1"/>
</dbReference>
<reference evidence="2 3" key="1">
    <citation type="journal article" date="2019" name="Fungal Biol. Biotechnol.">
        <title>Draft genome sequence of fastidious pathogen Ceratobasidium theobromae, which causes vascular-streak dieback in Theobroma cacao.</title>
        <authorList>
            <person name="Ali S.S."/>
            <person name="Asman A."/>
            <person name="Shao J."/>
            <person name="Firmansyah A.P."/>
            <person name="Susilo A.W."/>
            <person name="Rosmana A."/>
            <person name="McMahon P."/>
            <person name="Junaid M."/>
            <person name="Guest D."/>
            <person name="Kheng T.Y."/>
            <person name="Meinhardt L.W."/>
            <person name="Bailey B.A."/>
        </authorList>
    </citation>
    <scope>NUCLEOTIDE SEQUENCE [LARGE SCALE GENOMIC DNA]</scope>
    <source>
        <strain evidence="2 3">CT2</strain>
    </source>
</reference>
<dbReference type="Proteomes" id="UP000383932">
    <property type="component" value="Unassembled WGS sequence"/>
</dbReference>
<dbReference type="PANTHER" id="PTHR47064:SF2">
    <property type="entry name" value="SMP-30_GLUCONOLACTONASE_LRE-LIKE REGION DOMAIN-CONTAINING PROTEIN-RELATED"/>
    <property type="match status" value="1"/>
</dbReference>
<dbReference type="PANTHER" id="PTHR47064">
    <property type="entry name" value="PUTATIVE (AFU_ORTHOLOGUE AFUA_1G08990)-RELATED"/>
    <property type="match status" value="1"/>
</dbReference>
<evidence type="ECO:0000313" key="3">
    <source>
        <dbReference type="Proteomes" id="UP000383932"/>
    </source>
</evidence>